<name>A0A7R9PUJ2_9ACAR</name>
<dbReference type="PANTHER" id="PTHR11353">
    <property type="entry name" value="CHAPERONIN"/>
    <property type="match status" value="1"/>
</dbReference>
<sequence>MQVALAQELMKYSLEIKTKESDVIVAFSNALMDIPKIICDNCGFDGDNSKNLLKSKYNSMKNLKNFTHGIDIKNGLSICMKEIGVLEGFEMKRRVITAACETAQTILKVDGVARCAPRLFVNILFNS</sequence>
<keyword evidence="1" id="KW-0547">Nucleotide-binding</keyword>
<dbReference type="GO" id="GO:0140662">
    <property type="term" value="F:ATP-dependent protein folding chaperone"/>
    <property type="evidence" value="ECO:0007669"/>
    <property type="project" value="InterPro"/>
</dbReference>
<gene>
    <name evidence="4" type="ORF">OSB1V03_LOCUS1328</name>
</gene>
<dbReference type="OrthoDB" id="275057at2759"/>
<accession>A0A7R9PUJ2</accession>
<dbReference type="SUPFAM" id="SSF48592">
    <property type="entry name" value="GroEL equatorial domain-like"/>
    <property type="match status" value="1"/>
</dbReference>
<protein>
    <submittedName>
        <fullName evidence="4">Uncharacterized protein</fullName>
    </submittedName>
</protein>
<dbReference type="AlphaFoldDB" id="A0A7R9PUJ2"/>
<evidence type="ECO:0000313" key="5">
    <source>
        <dbReference type="Proteomes" id="UP000759131"/>
    </source>
</evidence>
<evidence type="ECO:0000256" key="1">
    <source>
        <dbReference type="ARBA" id="ARBA00022741"/>
    </source>
</evidence>
<evidence type="ECO:0000256" key="3">
    <source>
        <dbReference type="ARBA" id="ARBA00023186"/>
    </source>
</evidence>
<dbReference type="InterPro" id="IPR017998">
    <property type="entry name" value="Chaperone_TCP-1"/>
</dbReference>
<keyword evidence="5" id="KW-1185">Reference proteome</keyword>
<keyword evidence="3" id="KW-0143">Chaperone</keyword>
<dbReference type="Pfam" id="PF00118">
    <property type="entry name" value="Cpn60_TCP1"/>
    <property type="match status" value="1"/>
</dbReference>
<evidence type="ECO:0000313" key="4">
    <source>
        <dbReference type="EMBL" id="CAD7620847.1"/>
    </source>
</evidence>
<evidence type="ECO:0000256" key="2">
    <source>
        <dbReference type="ARBA" id="ARBA00022840"/>
    </source>
</evidence>
<dbReference type="InterPro" id="IPR027413">
    <property type="entry name" value="GROEL-like_equatorial_sf"/>
</dbReference>
<dbReference type="Gene3D" id="1.10.560.10">
    <property type="entry name" value="GroEL-like equatorial domain"/>
    <property type="match status" value="1"/>
</dbReference>
<dbReference type="Proteomes" id="UP000759131">
    <property type="component" value="Unassembled WGS sequence"/>
</dbReference>
<proteinExistence type="predicted"/>
<dbReference type="EMBL" id="CAJPIZ010000379">
    <property type="protein sequence ID" value="CAG2101277.1"/>
    <property type="molecule type" value="Genomic_DNA"/>
</dbReference>
<dbReference type="InterPro" id="IPR002423">
    <property type="entry name" value="Cpn60/GroEL/TCP-1"/>
</dbReference>
<dbReference type="GO" id="GO:0005524">
    <property type="term" value="F:ATP binding"/>
    <property type="evidence" value="ECO:0007669"/>
    <property type="project" value="UniProtKB-KW"/>
</dbReference>
<reference evidence="4" key="1">
    <citation type="submission" date="2020-11" db="EMBL/GenBank/DDBJ databases">
        <authorList>
            <person name="Tran Van P."/>
        </authorList>
    </citation>
    <scope>NUCLEOTIDE SEQUENCE</scope>
</reference>
<organism evidence="4">
    <name type="scientific">Medioppia subpectinata</name>
    <dbReference type="NCBI Taxonomy" id="1979941"/>
    <lineage>
        <taxon>Eukaryota</taxon>
        <taxon>Metazoa</taxon>
        <taxon>Ecdysozoa</taxon>
        <taxon>Arthropoda</taxon>
        <taxon>Chelicerata</taxon>
        <taxon>Arachnida</taxon>
        <taxon>Acari</taxon>
        <taxon>Acariformes</taxon>
        <taxon>Sarcoptiformes</taxon>
        <taxon>Oribatida</taxon>
        <taxon>Brachypylina</taxon>
        <taxon>Oppioidea</taxon>
        <taxon>Oppiidae</taxon>
        <taxon>Medioppia</taxon>
    </lineage>
</organism>
<dbReference type="EMBL" id="OC854954">
    <property type="protein sequence ID" value="CAD7620847.1"/>
    <property type="molecule type" value="Genomic_DNA"/>
</dbReference>
<keyword evidence="2" id="KW-0067">ATP-binding</keyword>